<dbReference type="AlphaFoldDB" id="A0A437A1V2"/>
<organism evidence="1 2">
    <name type="scientific">Arthrobotrys flagrans</name>
    <name type="common">Nematode-trapping fungus</name>
    <name type="synonym">Trichothecium flagrans</name>
    <dbReference type="NCBI Taxonomy" id="97331"/>
    <lineage>
        <taxon>Eukaryota</taxon>
        <taxon>Fungi</taxon>
        <taxon>Dikarya</taxon>
        <taxon>Ascomycota</taxon>
        <taxon>Pezizomycotina</taxon>
        <taxon>Orbiliomycetes</taxon>
        <taxon>Orbiliales</taxon>
        <taxon>Orbiliaceae</taxon>
        <taxon>Arthrobotrys</taxon>
    </lineage>
</organism>
<proteinExistence type="predicted"/>
<reference evidence="1 2" key="1">
    <citation type="submission" date="2019-01" db="EMBL/GenBank/DDBJ databases">
        <title>Intercellular communication is required for trap formation in the nematode-trapping fungus Duddingtonia flagrans.</title>
        <authorList>
            <person name="Youssar L."/>
            <person name="Wernet V."/>
            <person name="Hensel N."/>
            <person name="Hildebrandt H.-G."/>
            <person name="Fischer R."/>
        </authorList>
    </citation>
    <scope>NUCLEOTIDE SEQUENCE [LARGE SCALE GENOMIC DNA]</scope>
    <source>
        <strain evidence="1 2">CBS H-5679</strain>
    </source>
</reference>
<protein>
    <recommendedName>
        <fullName evidence="3">Transcription factor domain-containing protein</fullName>
    </recommendedName>
</protein>
<accession>A0A437A1V2</accession>
<name>A0A437A1V2_ARTFL</name>
<dbReference type="Proteomes" id="UP000283090">
    <property type="component" value="Unassembled WGS sequence"/>
</dbReference>
<dbReference type="GeneID" id="93585724"/>
<evidence type="ECO:0000313" key="2">
    <source>
        <dbReference type="Proteomes" id="UP000283090"/>
    </source>
</evidence>
<dbReference type="RefSeq" id="XP_067490626.1">
    <property type="nucleotide sequence ID" value="XM_067632349.1"/>
</dbReference>
<comment type="caution">
    <text evidence="1">The sequence shown here is derived from an EMBL/GenBank/DDBJ whole genome shotgun (WGS) entry which is preliminary data.</text>
</comment>
<gene>
    <name evidence="1" type="ORF">DFL_003413</name>
</gene>
<dbReference type="OrthoDB" id="5295362at2759"/>
<evidence type="ECO:0000313" key="1">
    <source>
        <dbReference type="EMBL" id="RVD85082.1"/>
    </source>
</evidence>
<sequence length="264" mass="30015">MSSRREFSQKIARGRKENRRRIALSSSSLGKLGQQVLNKHRTFLVTGGRSRSETSGLITKEVEFLYLFRNFTFRTLPLQSYNTNRWSRLTFESSYSQSYLYDIMIALGASHQRFLQGMLARTAKEITHYVKALAGFRSVVSNPGNFITMDSNTWISILTTAALLSMYIMSCPVENYETSCDTYFSLTRGTMNMLIEARKRGLEVDFRASEFPLHETTMPSHVEQLQAVPVFPGLEYAASGDDRAGEEQEGLFSDSALSRRVMEN</sequence>
<keyword evidence="2" id="KW-1185">Reference proteome</keyword>
<dbReference type="EMBL" id="SAEB01000006">
    <property type="protein sequence ID" value="RVD85082.1"/>
    <property type="molecule type" value="Genomic_DNA"/>
</dbReference>
<dbReference type="VEuPathDB" id="FungiDB:DFL_003413"/>
<evidence type="ECO:0008006" key="3">
    <source>
        <dbReference type="Google" id="ProtNLM"/>
    </source>
</evidence>